<dbReference type="Pfam" id="PF21716">
    <property type="entry name" value="dnstrm_HI1420"/>
    <property type="match status" value="1"/>
</dbReference>
<proteinExistence type="predicted"/>
<reference evidence="1" key="1">
    <citation type="submission" date="2019-02" db="EMBL/GenBank/DDBJ databases">
        <authorList>
            <person name="Gruber-Vodicka R. H."/>
            <person name="Seah K. B. B."/>
        </authorList>
    </citation>
    <scope>NUCLEOTIDE SEQUENCE</scope>
    <source>
        <strain evidence="1">BECK_BZ131</strain>
    </source>
</reference>
<evidence type="ECO:0000313" key="1">
    <source>
        <dbReference type="EMBL" id="VFJ66516.1"/>
    </source>
</evidence>
<name>A0A450TH37_9GAMM</name>
<organism evidence="1">
    <name type="scientific">Candidatus Kentrum sp. FW</name>
    <dbReference type="NCBI Taxonomy" id="2126338"/>
    <lineage>
        <taxon>Bacteria</taxon>
        <taxon>Pseudomonadati</taxon>
        <taxon>Pseudomonadota</taxon>
        <taxon>Gammaproteobacteria</taxon>
        <taxon>Candidatus Kentrum</taxon>
    </lineage>
</organism>
<accession>A0A450TH37</accession>
<gene>
    <name evidence="1" type="ORF">BECKFW1821C_GA0114237_10102</name>
</gene>
<sequence>MKDRSHDEAMAEVFRGDPAYAVELLNDILAEGDQGELMIALRQMTKAFGGVQAVAEQARLNPTQLYRTLSPKGNPVLSSLSAILDTMGLRLAITPRPGKVHVMDCAD</sequence>
<dbReference type="InterPro" id="IPR014057">
    <property type="entry name" value="HI1420"/>
</dbReference>
<dbReference type="EMBL" id="CAADFE010000010">
    <property type="protein sequence ID" value="VFJ66516.1"/>
    <property type="molecule type" value="Genomic_DNA"/>
</dbReference>
<protein>
    <submittedName>
        <fullName evidence="1">Probable addiction module antidote protein</fullName>
    </submittedName>
</protein>
<dbReference type="AlphaFoldDB" id="A0A450TH37"/>